<sequence>MPLRREHQGEQNAGRSSRPRQRPPAGAPAPTGATGADGLMALQRSAGNAAVAAIVQRSRSPQGDHDPGERQHGPDGGEERAATRPVQRLTVHDVLRRPGQPMEPALRQEMEQRFGGENFASVRMHTGAEADRSAAELDALAYTSRSHVVLSGKAVGDKRVIAHELEHIRQQREGSVAGTDHGDGVSVSEPKDEFEQSADAVADRVMRAPLPPAGRGPSGSGGLPGVQRDIQRTAGDQAATSHVPRIQRYETGTNPITPELAPDSGDQLPAFAVNSGSVSVTLDQEGAFQGDIARYVEPEGPVTIAWSGDETMAINSTKSQQPKEFYAVPEVVGSANRRLATAGSYVRLAQGGHSVTNSRGERLTVVRPRMATDQDDVVRERFMHLVQHECVEVAEKVVGGSLGHAMFRGTGGRGVSGDIGPRGDTGLSPLAAALASRRPPTTPQQAAEAVQGPRPALDPGEEYGTRQGVGRLTSYEQSIGINDYARARVGEALTTRTIPAEPRSGVPEGFDFARNRVPAERIWVYHYATVLAESRDGGDQITLENFNRNSMMESLMRDAAREVATAYVSANPGSPRMPRREAEQVANGLLEREARSAMGDLWYFKIYQPGTERSFHSENRRTALNAMTVATTSVPRLFFEEDSTDRLRPFSLSRLTAVAETWRQSAGQIVVEGHAHGGIIALRGRARLRAEAVARELRTLGIGPERIIIRVRDQSDARFASVYSAEEPEVYVPGNRQ</sequence>
<evidence type="ECO:0000256" key="1">
    <source>
        <dbReference type="SAM" id="MobiDB-lite"/>
    </source>
</evidence>
<dbReference type="AlphaFoldDB" id="A0A4V2Y1C7"/>
<dbReference type="Pfam" id="PF13699">
    <property type="entry name" value="eCIS_core"/>
    <property type="match status" value="1"/>
</dbReference>
<evidence type="ECO:0000313" key="3">
    <source>
        <dbReference type="EMBL" id="TDC68255.1"/>
    </source>
</evidence>
<dbReference type="InterPro" id="IPR025295">
    <property type="entry name" value="eCIS_core_dom"/>
</dbReference>
<proteinExistence type="predicted"/>
<dbReference type="InterPro" id="IPR036737">
    <property type="entry name" value="OmpA-like_sf"/>
</dbReference>
<organism evidence="3 4">
    <name type="scientific">Streptomyces hainanensis</name>
    <dbReference type="NCBI Taxonomy" id="402648"/>
    <lineage>
        <taxon>Bacteria</taxon>
        <taxon>Bacillati</taxon>
        <taxon>Actinomycetota</taxon>
        <taxon>Actinomycetes</taxon>
        <taxon>Kitasatosporales</taxon>
        <taxon>Streptomycetaceae</taxon>
        <taxon>Streptomyces</taxon>
    </lineage>
</organism>
<feature type="domain" description="eCIS core" evidence="2">
    <location>
        <begin position="101"/>
        <end position="174"/>
    </location>
</feature>
<evidence type="ECO:0000259" key="2">
    <source>
        <dbReference type="Pfam" id="PF13699"/>
    </source>
</evidence>
<dbReference type="SUPFAM" id="SSF103088">
    <property type="entry name" value="OmpA-like"/>
    <property type="match status" value="1"/>
</dbReference>
<dbReference type="Gene3D" id="3.30.1330.60">
    <property type="entry name" value="OmpA-like domain"/>
    <property type="match status" value="1"/>
</dbReference>
<dbReference type="Proteomes" id="UP000295345">
    <property type="component" value="Unassembled WGS sequence"/>
</dbReference>
<dbReference type="RefSeq" id="WP_132820894.1">
    <property type="nucleotide sequence ID" value="NZ_SMKI01000384.1"/>
</dbReference>
<dbReference type="OrthoDB" id="9153660at2"/>
<dbReference type="EMBL" id="SMKI01000384">
    <property type="protein sequence ID" value="TDC68255.1"/>
    <property type="molecule type" value="Genomic_DNA"/>
</dbReference>
<evidence type="ECO:0000313" key="4">
    <source>
        <dbReference type="Proteomes" id="UP000295345"/>
    </source>
</evidence>
<feature type="region of interest" description="Disordered" evidence="1">
    <location>
        <begin position="439"/>
        <end position="466"/>
    </location>
</feature>
<gene>
    <name evidence="3" type="ORF">E1283_27675</name>
</gene>
<feature type="compositionally biased region" description="Basic and acidic residues" evidence="1">
    <location>
        <begin position="62"/>
        <end position="82"/>
    </location>
</feature>
<feature type="region of interest" description="Disordered" evidence="1">
    <location>
        <begin position="171"/>
        <end position="198"/>
    </location>
</feature>
<keyword evidence="4" id="KW-1185">Reference proteome</keyword>
<protein>
    <submittedName>
        <fullName evidence="3">DUF4157 domain-containing protein</fullName>
    </submittedName>
</protein>
<feature type="region of interest" description="Disordered" evidence="1">
    <location>
        <begin position="1"/>
        <end position="88"/>
    </location>
</feature>
<name>A0A4V2Y1C7_9ACTN</name>
<comment type="caution">
    <text evidence="3">The sequence shown here is derived from an EMBL/GenBank/DDBJ whole genome shotgun (WGS) entry which is preliminary data.</text>
</comment>
<accession>A0A4V2Y1C7</accession>
<reference evidence="3 4" key="1">
    <citation type="submission" date="2019-03" db="EMBL/GenBank/DDBJ databases">
        <title>Draft genome sequences of novel Actinobacteria.</title>
        <authorList>
            <person name="Sahin N."/>
            <person name="Ay H."/>
            <person name="Saygin H."/>
        </authorList>
    </citation>
    <scope>NUCLEOTIDE SEQUENCE [LARGE SCALE GENOMIC DNA]</scope>
    <source>
        <strain evidence="3 4">DSM 41900</strain>
    </source>
</reference>